<dbReference type="EMBL" id="CM046123">
    <property type="protein sequence ID" value="KAI8439253.1"/>
    <property type="molecule type" value="Genomic_DNA"/>
</dbReference>
<name>A0ACC0KSJ2_CHOFU</name>
<accession>A0ACC0KSJ2</accession>
<evidence type="ECO:0000313" key="1">
    <source>
        <dbReference type="EMBL" id="KAI8439253.1"/>
    </source>
</evidence>
<proteinExistence type="predicted"/>
<gene>
    <name evidence="1" type="ORF">MSG28_013092</name>
</gene>
<comment type="caution">
    <text evidence="1">The sequence shown here is derived from an EMBL/GenBank/DDBJ whole genome shotgun (WGS) entry which is preliminary data.</text>
</comment>
<sequence length="104" mass="12006">MPKYYRFRATTPPRKANSLEDKDKERDFFRNERSHERDLTPAQLWYLRRTAWREAPLEPLGRTTRALPAKSLSAAAVARLTAAAAAGQPIFVVKLRSKIVTQYF</sequence>
<keyword evidence="2" id="KW-1185">Reference proteome</keyword>
<organism evidence="1 2">
    <name type="scientific">Choristoneura fumiferana</name>
    <name type="common">Spruce budworm moth</name>
    <name type="synonym">Archips fumiferana</name>
    <dbReference type="NCBI Taxonomy" id="7141"/>
    <lineage>
        <taxon>Eukaryota</taxon>
        <taxon>Metazoa</taxon>
        <taxon>Ecdysozoa</taxon>
        <taxon>Arthropoda</taxon>
        <taxon>Hexapoda</taxon>
        <taxon>Insecta</taxon>
        <taxon>Pterygota</taxon>
        <taxon>Neoptera</taxon>
        <taxon>Endopterygota</taxon>
        <taxon>Lepidoptera</taxon>
        <taxon>Glossata</taxon>
        <taxon>Ditrysia</taxon>
        <taxon>Tortricoidea</taxon>
        <taxon>Tortricidae</taxon>
        <taxon>Tortricinae</taxon>
        <taxon>Choristoneura</taxon>
    </lineage>
</organism>
<dbReference type="Proteomes" id="UP001064048">
    <property type="component" value="Chromosome 23"/>
</dbReference>
<protein>
    <submittedName>
        <fullName evidence="1">Uncharacterized protein</fullName>
    </submittedName>
</protein>
<evidence type="ECO:0000313" key="2">
    <source>
        <dbReference type="Proteomes" id="UP001064048"/>
    </source>
</evidence>
<reference evidence="1 2" key="1">
    <citation type="journal article" date="2022" name="Genome Biol. Evol.">
        <title>The Spruce Budworm Genome: Reconstructing the Evolutionary History of Antifreeze Proteins.</title>
        <authorList>
            <person name="Beliveau C."/>
            <person name="Gagne P."/>
            <person name="Picq S."/>
            <person name="Vernygora O."/>
            <person name="Keeling C.I."/>
            <person name="Pinkney K."/>
            <person name="Doucet D."/>
            <person name="Wen F."/>
            <person name="Johnston J.S."/>
            <person name="Maaroufi H."/>
            <person name="Boyle B."/>
            <person name="Laroche J."/>
            <person name="Dewar K."/>
            <person name="Juretic N."/>
            <person name="Blackburn G."/>
            <person name="Nisole A."/>
            <person name="Brunet B."/>
            <person name="Brandao M."/>
            <person name="Lumley L."/>
            <person name="Duan J."/>
            <person name="Quan G."/>
            <person name="Lucarotti C.J."/>
            <person name="Roe A.D."/>
            <person name="Sperling F.A.H."/>
            <person name="Levesque R.C."/>
            <person name="Cusson M."/>
        </authorList>
    </citation>
    <scope>NUCLEOTIDE SEQUENCE [LARGE SCALE GENOMIC DNA]</scope>
    <source>
        <strain evidence="1">Glfc:IPQL:Cfum</strain>
    </source>
</reference>